<dbReference type="SMART" id="SM01360">
    <property type="entry name" value="A2M"/>
    <property type="match status" value="1"/>
</dbReference>
<dbReference type="InterPro" id="IPR011626">
    <property type="entry name" value="Alpha-macroglobulin_TED"/>
</dbReference>
<dbReference type="GO" id="GO:0005615">
    <property type="term" value="C:extracellular space"/>
    <property type="evidence" value="ECO:0007669"/>
    <property type="project" value="InterPro"/>
</dbReference>
<dbReference type="InterPro" id="IPR008930">
    <property type="entry name" value="Terpenoid_cyclase/PrenylTrfase"/>
</dbReference>
<dbReference type="PROSITE" id="PS51257">
    <property type="entry name" value="PROKAR_LIPOPROTEIN"/>
    <property type="match status" value="1"/>
</dbReference>
<feature type="transmembrane region" description="Helical" evidence="5">
    <location>
        <begin position="158"/>
        <end position="179"/>
    </location>
</feature>
<dbReference type="Proteomes" id="UP000192578">
    <property type="component" value="Unassembled WGS sequence"/>
</dbReference>
<reference evidence="8" key="1">
    <citation type="submission" date="2017-01" db="EMBL/GenBank/DDBJ databases">
        <title>Comparative genomics of anhydrobiosis in the tardigrade Hypsibius dujardini.</title>
        <authorList>
            <person name="Yoshida Y."/>
            <person name="Koutsovoulos G."/>
            <person name="Laetsch D."/>
            <person name="Stevens L."/>
            <person name="Kumar S."/>
            <person name="Horikawa D."/>
            <person name="Ishino K."/>
            <person name="Komine S."/>
            <person name="Tomita M."/>
            <person name="Blaxter M."/>
            <person name="Arakawa K."/>
        </authorList>
    </citation>
    <scope>NUCLEOTIDE SEQUENCE [LARGE SCALE GENOMIC DNA]</scope>
    <source>
        <strain evidence="8">Z151</strain>
    </source>
</reference>
<evidence type="ECO:0000256" key="4">
    <source>
        <dbReference type="ARBA" id="ARBA00023136"/>
    </source>
</evidence>
<dbReference type="GO" id="GO:0004930">
    <property type="term" value="F:G protein-coupled receptor activity"/>
    <property type="evidence" value="ECO:0007669"/>
    <property type="project" value="InterPro"/>
</dbReference>
<dbReference type="GO" id="GO:0016020">
    <property type="term" value="C:membrane"/>
    <property type="evidence" value="ECO:0007669"/>
    <property type="project" value="UniProtKB-SubCell"/>
</dbReference>
<dbReference type="SUPFAM" id="SSF81321">
    <property type="entry name" value="Family A G protein-coupled receptor-like"/>
    <property type="match status" value="1"/>
</dbReference>
<dbReference type="Pfam" id="PF00001">
    <property type="entry name" value="7tm_1"/>
    <property type="match status" value="1"/>
</dbReference>
<dbReference type="Gene3D" id="1.20.1070.10">
    <property type="entry name" value="Rhodopsin 7-helix transmembrane proteins"/>
    <property type="match status" value="1"/>
</dbReference>
<feature type="transmembrane region" description="Helical" evidence="5">
    <location>
        <begin position="212"/>
        <end position="232"/>
    </location>
</feature>
<evidence type="ECO:0000313" key="7">
    <source>
        <dbReference type="EMBL" id="OQV18018.1"/>
    </source>
</evidence>
<dbReference type="PANTHER" id="PTHR11412:SF146">
    <property type="entry name" value="CD109 ANTIGEN"/>
    <property type="match status" value="1"/>
</dbReference>
<evidence type="ECO:0000256" key="2">
    <source>
        <dbReference type="ARBA" id="ARBA00022692"/>
    </source>
</evidence>
<dbReference type="InterPro" id="IPR013783">
    <property type="entry name" value="Ig-like_fold"/>
</dbReference>
<comment type="subcellular location">
    <subcellularLocation>
        <location evidence="1">Membrane</location>
    </subcellularLocation>
</comment>
<accession>A0A1W0WS38</accession>
<feature type="transmembrane region" description="Helical" evidence="5">
    <location>
        <begin position="42"/>
        <end position="64"/>
    </location>
</feature>
<dbReference type="PANTHER" id="PTHR11412">
    <property type="entry name" value="MACROGLOBULIN / COMPLEMENT"/>
    <property type="match status" value="1"/>
</dbReference>
<dbReference type="GO" id="GO:0004866">
    <property type="term" value="F:endopeptidase inhibitor activity"/>
    <property type="evidence" value="ECO:0007669"/>
    <property type="project" value="InterPro"/>
</dbReference>
<dbReference type="SUPFAM" id="SSF48239">
    <property type="entry name" value="Terpenoid cyclases/Protein prenyltransferases"/>
    <property type="match status" value="1"/>
</dbReference>
<dbReference type="EMBL" id="MTYJ01000054">
    <property type="protein sequence ID" value="OQV18018.1"/>
    <property type="molecule type" value="Genomic_DNA"/>
</dbReference>
<evidence type="ECO:0000256" key="5">
    <source>
        <dbReference type="SAM" id="Phobius"/>
    </source>
</evidence>
<feature type="domain" description="G-protein coupled receptors family 1 profile" evidence="6">
    <location>
        <begin position="58"/>
        <end position="323"/>
    </location>
</feature>
<dbReference type="InterPro" id="IPR000276">
    <property type="entry name" value="GPCR_Rhodpsn"/>
</dbReference>
<sequence>MNVSRGNDTESADLRPPVAIWTWSPIFLAVACRALINNTPPSALHCFLVIISILGALTNGTALLRFLKERALRSSFNIYIIHLLLLNFVFYTAQYSLTVVEALTPGRWLLSDRVCDFYLFMQSMFNAATANMHGLMAATRAWAILHPLSYREWNSERFSLQVSAGMWVYLVLVELPYWAMNALWYRSRGLTTTRTCLFNSLTSQVYSTATNLLIFTLPVLLVPVSFVTVVVAKVVRAHRRPSCPPTNAIAVANLSGGSAAARPNRSNKFLLLTLLTVSVTVCSMPRTIYFLVRQIRPTFSVPIYLAVGNAQPAAHAVVDPILLSLAVDRFRTLPVPERPAHYVFTVVSMSETTGLGVLDYDVVFDSVRPFHMMVETADTVHQGEQFGVRCALFNYYHQEMEILLILHGSPDYRFVEVGPFGQTQSYTARTVGGTVHHTVWLEGQATTVVYIPVVPTRLGDITLTITAVTQIEETLQTRNVTVIPDGVKMTFHTSIPIDLTNKGTLLKLMDISVTEDPVVPRQIERMFVLGSPKATVSAAGDVFGPILEDAINSATTINLPHQGGEMSVFSFALNLYALDFLRRTNQLTDDATTKLFNTMNSFYQTILNYQEFNGPFHQFMNETVVPNSVWLTTLTVQVFEEARKLLQYSDWEDYMYIDPLITEQCIRWILQHQTAEGSFYEGLVAPYDRKMSYHTCQPRLEAGQGCNWLEGTNATMTAQVVISLKEIETSSGHLGSMTIPARTAAVRYLERVLDLLFDPYEVAIVTYALTVVDSHLKDAAFDKLDQMKRSFDSYIYWGKEQIEPPGFILRNNLPYMEAHLPNNYESTNIAATSYALMVYNLRQSFLTERSLRG</sequence>
<keyword evidence="2 5" id="KW-0812">Transmembrane</keyword>
<evidence type="ECO:0000256" key="3">
    <source>
        <dbReference type="ARBA" id="ARBA00022989"/>
    </source>
</evidence>
<dbReference type="Pfam" id="PF00207">
    <property type="entry name" value="A2M"/>
    <property type="match status" value="1"/>
</dbReference>
<dbReference type="InterPro" id="IPR017452">
    <property type="entry name" value="GPCR_Rhodpsn_7TM"/>
</dbReference>
<dbReference type="PROSITE" id="PS50262">
    <property type="entry name" value="G_PROTEIN_RECEP_F1_2"/>
    <property type="match status" value="1"/>
</dbReference>
<dbReference type="OrthoDB" id="6359008at2759"/>
<keyword evidence="8" id="KW-1185">Reference proteome</keyword>
<dbReference type="CDD" id="cd00637">
    <property type="entry name" value="7tm_classA_rhodopsin-like"/>
    <property type="match status" value="1"/>
</dbReference>
<keyword evidence="4 5" id="KW-0472">Membrane</keyword>
<dbReference type="Gene3D" id="1.50.10.20">
    <property type="match status" value="1"/>
</dbReference>
<protein>
    <submittedName>
        <fullName evidence="7">CD109 antigen</fullName>
    </submittedName>
</protein>
<dbReference type="Gene3D" id="2.60.40.10">
    <property type="entry name" value="Immunoglobulins"/>
    <property type="match status" value="1"/>
</dbReference>
<keyword evidence="3 5" id="KW-1133">Transmembrane helix</keyword>
<feature type="transmembrane region" description="Helical" evidence="5">
    <location>
        <begin position="18"/>
        <end position="36"/>
    </location>
</feature>
<evidence type="ECO:0000259" key="6">
    <source>
        <dbReference type="PROSITE" id="PS50262"/>
    </source>
</evidence>
<dbReference type="InterPro" id="IPR050473">
    <property type="entry name" value="A2M/Complement_sys"/>
</dbReference>
<comment type="caution">
    <text evidence="7">The sequence shown here is derived from an EMBL/GenBank/DDBJ whole genome shotgun (WGS) entry which is preliminary data.</text>
</comment>
<organism evidence="7 8">
    <name type="scientific">Hypsibius exemplaris</name>
    <name type="common">Freshwater tardigrade</name>
    <dbReference type="NCBI Taxonomy" id="2072580"/>
    <lineage>
        <taxon>Eukaryota</taxon>
        <taxon>Metazoa</taxon>
        <taxon>Ecdysozoa</taxon>
        <taxon>Tardigrada</taxon>
        <taxon>Eutardigrada</taxon>
        <taxon>Parachela</taxon>
        <taxon>Hypsibioidea</taxon>
        <taxon>Hypsibiidae</taxon>
        <taxon>Hypsibius</taxon>
    </lineage>
</organism>
<proteinExistence type="predicted"/>
<gene>
    <name evidence="7" type="ORF">BV898_07959</name>
</gene>
<feature type="transmembrane region" description="Helical" evidence="5">
    <location>
        <begin position="76"/>
        <end position="97"/>
    </location>
</feature>
<evidence type="ECO:0000313" key="8">
    <source>
        <dbReference type="Proteomes" id="UP000192578"/>
    </source>
</evidence>
<feature type="transmembrane region" description="Helical" evidence="5">
    <location>
        <begin position="269"/>
        <end position="292"/>
    </location>
</feature>
<name>A0A1W0WS38_HYPEX</name>
<dbReference type="InterPro" id="IPR001599">
    <property type="entry name" value="Macroglobln_a2"/>
</dbReference>
<dbReference type="AlphaFoldDB" id="A0A1W0WS38"/>
<dbReference type="Pfam" id="PF07678">
    <property type="entry name" value="TED_complement"/>
    <property type="match status" value="1"/>
</dbReference>
<evidence type="ECO:0000256" key="1">
    <source>
        <dbReference type="ARBA" id="ARBA00004370"/>
    </source>
</evidence>
<feature type="transmembrane region" description="Helical" evidence="5">
    <location>
        <begin position="117"/>
        <end position="138"/>
    </location>
</feature>